<evidence type="ECO:0000313" key="4">
    <source>
        <dbReference type="EMBL" id="GAA4332742.1"/>
    </source>
</evidence>
<evidence type="ECO:0000256" key="1">
    <source>
        <dbReference type="SAM" id="MobiDB-lite"/>
    </source>
</evidence>
<dbReference type="InterPro" id="IPR024467">
    <property type="entry name" value="Xre/MbcA/ParS-like_toxin-bd"/>
</dbReference>
<comment type="caution">
    <text evidence="4">The sequence shown here is derived from an EMBL/GenBank/DDBJ whole genome shotgun (WGS) entry which is preliminary data.</text>
</comment>
<dbReference type="EMBL" id="BAABFO010000009">
    <property type="protein sequence ID" value="GAA4332742.1"/>
    <property type="molecule type" value="Genomic_DNA"/>
</dbReference>
<keyword evidence="5" id="KW-1185">Reference proteome</keyword>
<evidence type="ECO:0000259" key="3">
    <source>
        <dbReference type="Pfam" id="PF20432"/>
    </source>
</evidence>
<dbReference type="InterPro" id="IPR046847">
    <property type="entry name" value="Xre-like_HTH"/>
</dbReference>
<proteinExistence type="predicted"/>
<evidence type="ECO:0000313" key="5">
    <source>
        <dbReference type="Proteomes" id="UP001501671"/>
    </source>
</evidence>
<dbReference type="Proteomes" id="UP001501671">
    <property type="component" value="Unassembled WGS sequence"/>
</dbReference>
<feature type="domain" description="Antitoxin Xre/MbcA/ParS-like toxin-binding" evidence="2">
    <location>
        <begin position="160"/>
        <end position="196"/>
    </location>
</feature>
<sequence>MTTTGSKRGGPRRPPIGPAQPASAAPGGRPYALEPAREPHMVRDVGMAYVPAEPPAAVEDFVRIYRSDPMDRIHLIRKGVSAEWVSALAAAFRTSRDKVVSSLGLPRSTIGRKARQEEALPRDQSERLVRMWSLIGQVIEMVEESGDPDGFDAVQWLWGWLNRPNAALGNTLPSELLDTVEGLEIVAGLLAKMQSGAYA</sequence>
<feature type="domain" description="Antitoxin Xre-like helix-turn-helix" evidence="3">
    <location>
        <begin position="71"/>
        <end position="130"/>
    </location>
</feature>
<name>A0ABP8H1M3_9BURK</name>
<protein>
    <recommendedName>
        <fullName evidence="6">DUF2384 domain-containing protein</fullName>
    </recommendedName>
</protein>
<feature type="region of interest" description="Disordered" evidence="1">
    <location>
        <begin position="1"/>
        <end position="33"/>
    </location>
</feature>
<dbReference type="RefSeq" id="WP_345249493.1">
    <property type="nucleotide sequence ID" value="NZ_BAABFO010000009.1"/>
</dbReference>
<evidence type="ECO:0000259" key="2">
    <source>
        <dbReference type="Pfam" id="PF09722"/>
    </source>
</evidence>
<organism evidence="4 5">
    <name type="scientific">Pigmentiphaga soli</name>
    <dbReference type="NCBI Taxonomy" id="1007095"/>
    <lineage>
        <taxon>Bacteria</taxon>
        <taxon>Pseudomonadati</taxon>
        <taxon>Pseudomonadota</taxon>
        <taxon>Betaproteobacteria</taxon>
        <taxon>Burkholderiales</taxon>
        <taxon>Alcaligenaceae</taxon>
        <taxon>Pigmentiphaga</taxon>
    </lineage>
</organism>
<dbReference type="Pfam" id="PF20432">
    <property type="entry name" value="Xre-like-HTH"/>
    <property type="match status" value="1"/>
</dbReference>
<dbReference type="Pfam" id="PF09722">
    <property type="entry name" value="Xre_MbcA_ParS_C"/>
    <property type="match status" value="1"/>
</dbReference>
<reference evidence="5" key="1">
    <citation type="journal article" date="2019" name="Int. J. Syst. Evol. Microbiol.">
        <title>The Global Catalogue of Microorganisms (GCM) 10K type strain sequencing project: providing services to taxonomists for standard genome sequencing and annotation.</title>
        <authorList>
            <consortium name="The Broad Institute Genomics Platform"/>
            <consortium name="The Broad Institute Genome Sequencing Center for Infectious Disease"/>
            <person name="Wu L."/>
            <person name="Ma J."/>
        </authorList>
    </citation>
    <scope>NUCLEOTIDE SEQUENCE [LARGE SCALE GENOMIC DNA]</scope>
    <source>
        <strain evidence="5">JCM 17666</strain>
    </source>
</reference>
<accession>A0ABP8H1M3</accession>
<feature type="compositionally biased region" description="Low complexity" evidence="1">
    <location>
        <begin position="19"/>
        <end position="30"/>
    </location>
</feature>
<evidence type="ECO:0008006" key="6">
    <source>
        <dbReference type="Google" id="ProtNLM"/>
    </source>
</evidence>
<gene>
    <name evidence="4" type="ORF">GCM10023144_23130</name>
</gene>